<dbReference type="AlphaFoldDB" id="A0AAN8VF31"/>
<dbReference type="PANTHER" id="PTHR34222:SF99">
    <property type="entry name" value="PROTEIN, PUTATIVE-RELATED"/>
    <property type="match status" value="1"/>
</dbReference>
<protein>
    <submittedName>
        <fullName evidence="1">Retrotransposon gag domain</fullName>
    </submittedName>
</protein>
<organism evidence="1 2">
    <name type="scientific">Dillenia turbinata</name>
    <dbReference type="NCBI Taxonomy" id="194707"/>
    <lineage>
        <taxon>Eukaryota</taxon>
        <taxon>Viridiplantae</taxon>
        <taxon>Streptophyta</taxon>
        <taxon>Embryophyta</taxon>
        <taxon>Tracheophyta</taxon>
        <taxon>Spermatophyta</taxon>
        <taxon>Magnoliopsida</taxon>
        <taxon>eudicotyledons</taxon>
        <taxon>Gunneridae</taxon>
        <taxon>Pentapetalae</taxon>
        <taxon>Dilleniales</taxon>
        <taxon>Dilleniaceae</taxon>
        <taxon>Dillenia</taxon>
    </lineage>
</organism>
<accession>A0AAN8VF31</accession>
<name>A0AAN8VF31_9MAGN</name>
<keyword evidence="2" id="KW-1185">Reference proteome</keyword>
<dbReference type="EMBL" id="JBAMMX010000012">
    <property type="protein sequence ID" value="KAK6930529.1"/>
    <property type="molecule type" value="Genomic_DNA"/>
</dbReference>
<comment type="caution">
    <text evidence="1">The sequence shown here is derived from an EMBL/GenBank/DDBJ whole genome shotgun (WGS) entry which is preliminary data.</text>
</comment>
<reference evidence="1 2" key="1">
    <citation type="submission" date="2023-12" db="EMBL/GenBank/DDBJ databases">
        <title>A high-quality genome assembly for Dillenia turbinata (Dilleniales).</title>
        <authorList>
            <person name="Chanderbali A."/>
        </authorList>
    </citation>
    <scope>NUCLEOTIDE SEQUENCE [LARGE SCALE GENOMIC DNA]</scope>
    <source>
        <strain evidence="1">LSX21</strain>
        <tissue evidence="1">Leaf</tissue>
    </source>
</reference>
<proteinExistence type="predicted"/>
<dbReference type="PANTHER" id="PTHR34222">
    <property type="entry name" value="GAG_PRE-INTEGRS DOMAIN-CONTAINING PROTEIN"/>
    <property type="match status" value="1"/>
</dbReference>
<evidence type="ECO:0000313" key="1">
    <source>
        <dbReference type="EMBL" id="KAK6930529.1"/>
    </source>
</evidence>
<gene>
    <name evidence="1" type="ORF">RJ641_004623</name>
</gene>
<dbReference type="Proteomes" id="UP001370490">
    <property type="component" value="Unassembled WGS sequence"/>
</dbReference>
<evidence type="ECO:0000313" key="2">
    <source>
        <dbReference type="Proteomes" id="UP001370490"/>
    </source>
</evidence>
<sequence length="458" mass="52175">MNSLLPTSLFNRQYPVECVFEENIAFEEQSQGSLKSTSPGFSLHTLHCGLEEIKEIRTLNFKQKGSSRKFHDFGYDDKKMSAKMSKKISSGIKYVLQHLNNTVIIKFNIFPTKLKLVGDSEFLLVFKILGDDDPGDVKEQDLKSDGGTNNYSVTFNPNNLKENLNSHFLNFNDLNNPYRLDNGDNSAITLNFIINTVKSSLTFIDDTRDLWNELQDRYSQQNDPQIFRLKRTLASLTQDQDLVSVYYEKLEVLWDKLSIYDPIAGCSYKILKVLLDRYQRDSTQHKLGTNVPVVEFMALATRRGHVDGKGNYKHNVSTKQNWPYCTFCKASGHTFEISFKVGNAKLPICTHYNMKGHLAEKCYKLDGYPSGHKLLSILDHNWDGYSKALTCIISSSQPSFNIRTDPSNPNTNIFPSNIVSQPQPEQVPLHRLTRTKIAPQYLRVVLTSSLSIDSKVIT</sequence>